<gene>
    <name evidence="10" type="primary">AIPL1</name>
</gene>
<dbReference type="SUPFAM" id="SSF48452">
    <property type="entry name" value="TPR-like"/>
    <property type="match status" value="1"/>
</dbReference>
<comment type="subcellular location">
    <subcellularLocation>
        <location evidence="2">Cytoplasm</location>
    </subcellularLocation>
    <subcellularLocation>
        <location evidence="1">Nucleus</location>
    </subcellularLocation>
</comment>
<dbReference type="InterPro" id="IPR039663">
    <property type="entry name" value="AIP/AIPL1/TTC9"/>
</dbReference>
<feature type="region of interest" description="Disordered" evidence="8">
    <location>
        <begin position="322"/>
        <end position="389"/>
    </location>
</feature>
<evidence type="ECO:0000256" key="3">
    <source>
        <dbReference type="ARBA" id="ARBA00011185"/>
    </source>
</evidence>
<accession>A0A8C8ZQ20</accession>
<dbReference type="GO" id="GO:0005634">
    <property type="term" value="C:nucleus"/>
    <property type="evidence" value="ECO:0007669"/>
    <property type="project" value="UniProtKB-SubCell"/>
</dbReference>
<dbReference type="Ensembl" id="ENSPSMT00000025686.1">
    <property type="protein sequence ID" value="ENSPSMP00000022131.1"/>
    <property type="gene ID" value="ENSPSMG00000015594.1"/>
</dbReference>
<feature type="domain" description="AIP/AIPL N-terminal FKBP-type PPIase" evidence="9">
    <location>
        <begin position="29"/>
        <end position="154"/>
    </location>
</feature>
<protein>
    <submittedName>
        <fullName evidence="10">Aryl hydrocarbon receptor interacting protein like 1</fullName>
    </submittedName>
</protein>
<evidence type="ECO:0000256" key="7">
    <source>
        <dbReference type="ARBA" id="ARBA00023242"/>
    </source>
</evidence>
<reference evidence="10" key="2">
    <citation type="submission" date="2025-09" db="UniProtKB">
        <authorList>
            <consortium name="Ensembl"/>
        </authorList>
    </citation>
    <scope>IDENTIFICATION</scope>
</reference>
<dbReference type="Pfam" id="PF23322">
    <property type="entry name" value="PPIase_AIP"/>
    <property type="match status" value="1"/>
</dbReference>
<dbReference type="InterPro" id="IPR046357">
    <property type="entry name" value="PPIase_dom_sf"/>
</dbReference>
<dbReference type="PANTHER" id="PTHR11242:SF2">
    <property type="entry name" value="ARYL-HYDROCARBON-INTERACTING PROTEIN-LIKE 1"/>
    <property type="match status" value="1"/>
</dbReference>
<evidence type="ECO:0000256" key="1">
    <source>
        <dbReference type="ARBA" id="ARBA00004123"/>
    </source>
</evidence>
<keyword evidence="7" id="KW-0539">Nucleus</keyword>
<proteinExistence type="predicted"/>
<dbReference type="PANTHER" id="PTHR11242">
    <property type="entry name" value="ARYL HYDROCARBON RECEPTOR INTERACTING PROTEIN RELATED"/>
    <property type="match status" value="1"/>
</dbReference>
<dbReference type="GO" id="GO:0003755">
    <property type="term" value="F:peptidyl-prolyl cis-trans isomerase activity"/>
    <property type="evidence" value="ECO:0007669"/>
    <property type="project" value="InterPro"/>
</dbReference>
<dbReference type="GO" id="GO:0005737">
    <property type="term" value="C:cytoplasm"/>
    <property type="evidence" value="ECO:0007669"/>
    <property type="project" value="UniProtKB-SubCell"/>
</dbReference>
<evidence type="ECO:0000313" key="10">
    <source>
        <dbReference type="Ensembl" id="ENSPSMP00000022131.1"/>
    </source>
</evidence>
<keyword evidence="4" id="KW-0963">Cytoplasm</keyword>
<keyword evidence="5" id="KW-0677">Repeat</keyword>
<dbReference type="Gene3D" id="3.10.50.40">
    <property type="match status" value="1"/>
</dbReference>
<evidence type="ECO:0000256" key="6">
    <source>
        <dbReference type="ARBA" id="ARBA00022803"/>
    </source>
</evidence>
<comment type="subunit">
    <text evidence="3">Interacts with NUB1.</text>
</comment>
<evidence type="ECO:0000256" key="5">
    <source>
        <dbReference type="ARBA" id="ARBA00022737"/>
    </source>
</evidence>
<dbReference type="SUPFAM" id="SSF54534">
    <property type="entry name" value="FKBP-like"/>
    <property type="match status" value="1"/>
</dbReference>
<keyword evidence="11" id="KW-1185">Reference proteome</keyword>
<evidence type="ECO:0000313" key="11">
    <source>
        <dbReference type="Proteomes" id="UP000694414"/>
    </source>
</evidence>
<feature type="compositionally biased region" description="Low complexity" evidence="8">
    <location>
        <begin position="324"/>
        <end position="333"/>
    </location>
</feature>
<evidence type="ECO:0000256" key="8">
    <source>
        <dbReference type="SAM" id="MobiDB-lite"/>
    </source>
</evidence>
<evidence type="ECO:0000256" key="2">
    <source>
        <dbReference type="ARBA" id="ARBA00004496"/>
    </source>
</evidence>
<dbReference type="Gene3D" id="1.25.40.10">
    <property type="entry name" value="Tetratricopeptide repeat domain"/>
    <property type="match status" value="1"/>
</dbReference>
<reference evidence="10" key="1">
    <citation type="submission" date="2025-08" db="UniProtKB">
        <authorList>
            <consortium name="Ensembl"/>
        </authorList>
    </citation>
    <scope>IDENTIFICATION</scope>
</reference>
<dbReference type="GeneTree" id="ENSGT00390000001289"/>
<organism evidence="10 11">
    <name type="scientific">Prolemur simus</name>
    <name type="common">Greater bamboo lemur</name>
    <name type="synonym">Hapalemur simus</name>
    <dbReference type="NCBI Taxonomy" id="1328070"/>
    <lineage>
        <taxon>Eukaryota</taxon>
        <taxon>Metazoa</taxon>
        <taxon>Chordata</taxon>
        <taxon>Craniata</taxon>
        <taxon>Vertebrata</taxon>
        <taxon>Euteleostomi</taxon>
        <taxon>Mammalia</taxon>
        <taxon>Eutheria</taxon>
        <taxon>Euarchontoglires</taxon>
        <taxon>Primates</taxon>
        <taxon>Strepsirrhini</taxon>
        <taxon>Lemuriformes</taxon>
        <taxon>Lemuridae</taxon>
        <taxon>Prolemur</taxon>
    </lineage>
</organism>
<keyword evidence="6" id="KW-0802">TPR repeat</keyword>
<dbReference type="Proteomes" id="UP000694414">
    <property type="component" value="Unplaced"/>
</dbReference>
<sequence length="389" mass="44081">MDAALLLNVEGVKKTILHGGTGELPSFITGSRVTFHFRTMKCYDERTVIDDSKQVGHPMHIIIGNMFKLEVWEILLTSMRVGEVAEFWCDIIHTGVYPILSRSLRQMVEGKDPTEWHVHTCGLANMFAYHTLGYEDLDELQKEPQPLIFVIELLQVRLWGLRGGGLSQHLRGTRDSGYSGDPQLHQPLDSALFLFREEERVYLVTRQEKPWEVQWLKLEKMINTLILNYCQCLLKKEEYYEVLEHTSDILRHHPGIVKAYYVRARAHAEVWNEAEAKADLEKVLELEPAMQKAVRRELRLLENRMAEKQEEERLRCRSMLGRRAAGQPGAEQPAEPPQPPLSPAGPPQPPLSPSEPPQPPVSLSGPPQPPVSPAGPPQPPLSPGSPQPH</sequence>
<dbReference type="AlphaFoldDB" id="A0A8C8ZQ20"/>
<dbReference type="InterPro" id="IPR056277">
    <property type="entry name" value="PPIase_AIP"/>
</dbReference>
<evidence type="ECO:0000256" key="4">
    <source>
        <dbReference type="ARBA" id="ARBA00022490"/>
    </source>
</evidence>
<dbReference type="FunFam" id="1.25.40.10:FF:000052">
    <property type="entry name" value="Aryl-hydrocarbon-interacting protein-like 1"/>
    <property type="match status" value="1"/>
</dbReference>
<dbReference type="InterPro" id="IPR011990">
    <property type="entry name" value="TPR-like_helical_dom_sf"/>
</dbReference>
<evidence type="ECO:0000259" key="9">
    <source>
        <dbReference type="Pfam" id="PF23322"/>
    </source>
</evidence>
<dbReference type="FunFam" id="3.10.50.40:FF:000018">
    <property type="entry name" value="Aryl-hydrocarbon-interacting protein-like 1"/>
    <property type="match status" value="1"/>
</dbReference>
<name>A0A8C8ZQ20_PROSS</name>
<feature type="compositionally biased region" description="Pro residues" evidence="8">
    <location>
        <begin position="334"/>
        <end position="389"/>
    </location>
</feature>